<dbReference type="AlphaFoldDB" id="A0A409WP34"/>
<evidence type="ECO:0000256" key="1">
    <source>
        <dbReference type="SAM" id="MobiDB-lite"/>
    </source>
</evidence>
<feature type="compositionally biased region" description="Polar residues" evidence="1">
    <location>
        <begin position="249"/>
        <end position="263"/>
    </location>
</feature>
<comment type="caution">
    <text evidence="2">The sequence shown here is derived from an EMBL/GenBank/DDBJ whole genome shotgun (WGS) entry which is preliminary data.</text>
</comment>
<accession>A0A409WP34</accession>
<gene>
    <name evidence="2" type="ORF">CVT26_012051</name>
</gene>
<dbReference type="EMBL" id="NHYE01004962">
    <property type="protein sequence ID" value="PPQ80259.1"/>
    <property type="molecule type" value="Genomic_DNA"/>
</dbReference>
<sequence>MGLANVEEKSELSRGLASSSVQAAPAAVSSSVPVYDCSLSSPEDATPATASAAAFSSTLAPQAALRRLKGTLLFPSQDPTTSSAPIHPAARISTSYVPHLVAVASYTTGCPSSIVFRPSLASGSVLPGSAAAAASGVSGALAVNSPAFATPGSGRVTPSLPRRRVSKKTQGRKASDAQAAEDAGVTAERSEIRGHVPEAATIFDDTGGGGVDDVGSTSSQTSASPSASAGLGDGDGNDPSHSRSRSGAHTRSQTQARPTSPTSAPLRLRARSQSRPRLTRHLSALDEHDDAGELGGSTPTSARLFVGQMRPQSHSRSHSQRPDPLPSVRSRGVCPRRLRPGKSPLRTSFACAADRDAMMEGDVFGVEGPRTMQTMRRNCREREGKMGRASGVEVGFLDADDGVREAVVEFWGLKEAGKHSDRTRNVVLQLVDSSTSDASSRQRNIKTLSGSLSCLCQTTYLSSFFISKLQPTGPARRPERLSPRPLACLCCSCALFLS</sequence>
<feature type="region of interest" description="Disordered" evidence="1">
    <location>
        <begin position="146"/>
        <end position="277"/>
    </location>
</feature>
<keyword evidence="3" id="KW-1185">Reference proteome</keyword>
<evidence type="ECO:0000313" key="2">
    <source>
        <dbReference type="EMBL" id="PPQ80259.1"/>
    </source>
</evidence>
<protein>
    <submittedName>
        <fullName evidence="2">Uncharacterized protein</fullName>
    </submittedName>
</protein>
<feature type="compositionally biased region" description="Basic residues" evidence="1">
    <location>
        <begin position="161"/>
        <end position="171"/>
    </location>
</feature>
<reference evidence="2 3" key="1">
    <citation type="journal article" date="2018" name="Evol. Lett.">
        <title>Horizontal gene cluster transfer increased hallucinogenic mushroom diversity.</title>
        <authorList>
            <person name="Reynolds H.T."/>
            <person name="Vijayakumar V."/>
            <person name="Gluck-Thaler E."/>
            <person name="Korotkin H.B."/>
            <person name="Matheny P.B."/>
            <person name="Slot J.C."/>
        </authorList>
    </citation>
    <scope>NUCLEOTIDE SEQUENCE [LARGE SCALE GENOMIC DNA]</scope>
    <source>
        <strain evidence="2 3">SRW20</strain>
    </source>
</reference>
<evidence type="ECO:0000313" key="3">
    <source>
        <dbReference type="Proteomes" id="UP000284706"/>
    </source>
</evidence>
<organism evidence="2 3">
    <name type="scientific">Gymnopilus dilepis</name>
    <dbReference type="NCBI Taxonomy" id="231916"/>
    <lineage>
        <taxon>Eukaryota</taxon>
        <taxon>Fungi</taxon>
        <taxon>Dikarya</taxon>
        <taxon>Basidiomycota</taxon>
        <taxon>Agaricomycotina</taxon>
        <taxon>Agaricomycetes</taxon>
        <taxon>Agaricomycetidae</taxon>
        <taxon>Agaricales</taxon>
        <taxon>Agaricineae</taxon>
        <taxon>Hymenogastraceae</taxon>
        <taxon>Gymnopilus</taxon>
    </lineage>
</organism>
<dbReference type="Proteomes" id="UP000284706">
    <property type="component" value="Unassembled WGS sequence"/>
</dbReference>
<feature type="compositionally biased region" description="Basic residues" evidence="1">
    <location>
        <begin position="268"/>
        <end position="277"/>
    </location>
</feature>
<name>A0A409WP34_9AGAR</name>
<proteinExistence type="predicted"/>
<feature type="compositionally biased region" description="Low complexity" evidence="1">
    <location>
        <begin position="213"/>
        <end position="229"/>
    </location>
</feature>
<feature type="region of interest" description="Disordered" evidence="1">
    <location>
        <begin position="308"/>
        <end position="344"/>
    </location>
</feature>
<dbReference type="InParanoid" id="A0A409WP34"/>